<evidence type="ECO:0000259" key="2">
    <source>
        <dbReference type="Pfam" id="PF22803"/>
    </source>
</evidence>
<dbReference type="InterPro" id="IPR054443">
    <property type="entry name" value="Y3-like_dom"/>
</dbReference>
<keyword evidence="1" id="KW-0732">Signal</keyword>
<keyword evidence="4" id="KW-1185">Reference proteome</keyword>
<dbReference type="HOGENOM" id="CLU_1777587_0_0_1"/>
<feature type="signal peptide" evidence="1">
    <location>
        <begin position="1"/>
        <end position="20"/>
    </location>
</feature>
<dbReference type="Proteomes" id="UP000027222">
    <property type="component" value="Unassembled WGS sequence"/>
</dbReference>
<evidence type="ECO:0000313" key="3">
    <source>
        <dbReference type="EMBL" id="KDR70799.1"/>
    </source>
</evidence>
<name>A0A067SSX9_GALM3</name>
<reference evidence="4" key="1">
    <citation type="journal article" date="2014" name="Proc. Natl. Acad. Sci. U.S.A.">
        <title>Extensive sampling of basidiomycete genomes demonstrates inadequacy of the white-rot/brown-rot paradigm for wood decay fungi.</title>
        <authorList>
            <person name="Riley R."/>
            <person name="Salamov A.A."/>
            <person name="Brown D.W."/>
            <person name="Nagy L.G."/>
            <person name="Floudas D."/>
            <person name="Held B.W."/>
            <person name="Levasseur A."/>
            <person name="Lombard V."/>
            <person name="Morin E."/>
            <person name="Otillar R."/>
            <person name="Lindquist E.A."/>
            <person name="Sun H."/>
            <person name="LaButti K.M."/>
            <person name="Schmutz J."/>
            <person name="Jabbour D."/>
            <person name="Luo H."/>
            <person name="Baker S.E."/>
            <person name="Pisabarro A.G."/>
            <person name="Walton J.D."/>
            <person name="Blanchette R.A."/>
            <person name="Henrissat B."/>
            <person name="Martin F."/>
            <person name="Cullen D."/>
            <person name="Hibbett D.S."/>
            <person name="Grigoriev I.V."/>
        </authorList>
    </citation>
    <scope>NUCLEOTIDE SEQUENCE [LARGE SCALE GENOMIC DNA]</scope>
    <source>
        <strain evidence="4">CBS 339.88</strain>
    </source>
</reference>
<dbReference type="EMBL" id="KL142395">
    <property type="protein sequence ID" value="KDR70799.1"/>
    <property type="molecule type" value="Genomic_DNA"/>
</dbReference>
<dbReference type="Pfam" id="PF22803">
    <property type="entry name" value="GBD_Y3"/>
    <property type="match status" value="1"/>
</dbReference>
<feature type="domain" description="Glycan binding protein Y3-like" evidence="2">
    <location>
        <begin position="37"/>
        <end position="94"/>
    </location>
</feature>
<gene>
    <name evidence="3" type="ORF">GALMADRAFT_214194</name>
</gene>
<organism evidence="3 4">
    <name type="scientific">Galerina marginata (strain CBS 339.88)</name>
    <dbReference type="NCBI Taxonomy" id="685588"/>
    <lineage>
        <taxon>Eukaryota</taxon>
        <taxon>Fungi</taxon>
        <taxon>Dikarya</taxon>
        <taxon>Basidiomycota</taxon>
        <taxon>Agaricomycotina</taxon>
        <taxon>Agaricomycetes</taxon>
        <taxon>Agaricomycetidae</taxon>
        <taxon>Agaricales</taxon>
        <taxon>Agaricineae</taxon>
        <taxon>Strophariaceae</taxon>
        <taxon>Galerina</taxon>
    </lineage>
</organism>
<accession>A0A067SSX9</accession>
<protein>
    <recommendedName>
        <fullName evidence="2">Glycan binding protein Y3-like domain-containing protein</fullName>
    </recommendedName>
</protein>
<dbReference type="PROSITE" id="PS51257">
    <property type="entry name" value="PROKAR_LIPOPROTEIN"/>
    <property type="match status" value="1"/>
</dbReference>
<dbReference type="AlphaFoldDB" id="A0A067SSX9"/>
<sequence>MAAKLGLIVVFLSATVPAIAQVITASCGITGGTTGFCGNGMSTFCGYFNENNIQIPPSANFGSCFNEDGFRCDFTILNLDTTSERPNATLCGEVYIVNDHMSPELAPGLINNDREALEAQCPSYPPVQSSLAGDEFKTSMTVVSGM</sequence>
<feature type="chain" id="PRO_5001646195" description="Glycan binding protein Y3-like domain-containing protein" evidence="1">
    <location>
        <begin position="21"/>
        <end position="146"/>
    </location>
</feature>
<evidence type="ECO:0000256" key="1">
    <source>
        <dbReference type="SAM" id="SignalP"/>
    </source>
</evidence>
<evidence type="ECO:0000313" key="4">
    <source>
        <dbReference type="Proteomes" id="UP000027222"/>
    </source>
</evidence>
<proteinExistence type="predicted"/>